<name>A0A2V1E185_9PLEO</name>
<evidence type="ECO:0000313" key="2">
    <source>
        <dbReference type="EMBL" id="PVI04287.1"/>
    </source>
</evidence>
<sequence length="81" mass="9191">MFEAAKNRINGPEEHRPNSEEDRLAKEDDKASKDGPEAERKAKEAKGRRQRKSMSASELLNVKRKSPRPTSSEDLQKSVLD</sequence>
<organism evidence="2 3">
    <name type="scientific">Periconia macrospinosa</name>
    <dbReference type="NCBI Taxonomy" id="97972"/>
    <lineage>
        <taxon>Eukaryota</taxon>
        <taxon>Fungi</taxon>
        <taxon>Dikarya</taxon>
        <taxon>Ascomycota</taxon>
        <taxon>Pezizomycotina</taxon>
        <taxon>Dothideomycetes</taxon>
        <taxon>Pleosporomycetidae</taxon>
        <taxon>Pleosporales</taxon>
        <taxon>Massarineae</taxon>
        <taxon>Periconiaceae</taxon>
        <taxon>Periconia</taxon>
    </lineage>
</organism>
<feature type="compositionally biased region" description="Basic and acidic residues" evidence="1">
    <location>
        <begin position="11"/>
        <end position="47"/>
    </location>
</feature>
<keyword evidence="3" id="KW-1185">Reference proteome</keyword>
<reference evidence="2 3" key="1">
    <citation type="journal article" date="2018" name="Sci. Rep.">
        <title>Comparative genomics provides insights into the lifestyle and reveals functional heterogeneity of dark septate endophytic fungi.</title>
        <authorList>
            <person name="Knapp D.G."/>
            <person name="Nemeth J.B."/>
            <person name="Barry K."/>
            <person name="Hainaut M."/>
            <person name="Henrissat B."/>
            <person name="Johnson J."/>
            <person name="Kuo A."/>
            <person name="Lim J.H.P."/>
            <person name="Lipzen A."/>
            <person name="Nolan M."/>
            <person name="Ohm R.A."/>
            <person name="Tamas L."/>
            <person name="Grigoriev I.V."/>
            <person name="Spatafora J.W."/>
            <person name="Nagy L.G."/>
            <person name="Kovacs G.M."/>
        </authorList>
    </citation>
    <scope>NUCLEOTIDE SEQUENCE [LARGE SCALE GENOMIC DNA]</scope>
    <source>
        <strain evidence="2 3">DSE2036</strain>
    </source>
</reference>
<dbReference type="Proteomes" id="UP000244855">
    <property type="component" value="Unassembled WGS sequence"/>
</dbReference>
<accession>A0A2V1E185</accession>
<proteinExistence type="predicted"/>
<feature type="region of interest" description="Disordered" evidence="1">
    <location>
        <begin position="1"/>
        <end position="81"/>
    </location>
</feature>
<protein>
    <submittedName>
        <fullName evidence="2">Uncharacterized protein</fullName>
    </submittedName>
</protein>
<dbReference type="AlphaFoldDB" id="A0A2V1E185"/>
<dbReference type="EMBL" id="KZ805322">
    <property type="protein sequence ID" value="PVI04287.1"/>
    <property type="molecule type" value="Genomic_DNA"/>
</dbReference>
<gene>
    <name evidence="2" type="ORF">DM02DRAFT_651679</name>
</gene>
<evidence type="ECO:0000256" key="1">
    <source>
        <dbReference type="SAM" id="MobiDB-lite"/>
    </source>
</evidence>
<evidence type="ECO:0000313" key="3">
    <source>
        <dbReference type="Proteomes" id="UP000244855"/>
    </source>
</evidence>